<dbReference type="EMBL" id="BDGG01000001">
    <property type="protein sequence ID" value="GAU90733.1"/>
    <property type="molecule type" value="Genomic_DNA"/>
</dbReference>
<sequence>MPNCHLSTAETQGTATACLFRISLHKTSSSDYQFNSTSCTFHLVLQSFTNGHPKE</sequence>
<name>A0A1D1UWG1_RAMVA</name>
<comment type="caution">
    <text evidence="1">The sequence shown here is derived from an EMBL/GenBank/DDBJ whole genome shotgun (WGS) entry which is preliminary data.</text>
</comment>
<gene>
    <name evidence="1" type="primary">RvY_03111-1</name>
    <name evidence="1" type="synonym">RvY_03111.1</name>
    <name evidence="1" type="ORF">RvY_03111</name>
</gene>
<accession>A0A1D1UWG1</accession>
<keyword evidence="2" id="KW-1185">Reference proteome</keyword>
<protein>
    <recommendedName>
        <fullName evidence="3">ZP domain-containing protein</fullName>
    </recommendedName>
</protein>
<evidence type="ECO:0008006" key="3">
    <source>
        <dbReference type="Google" id="ProtNLM"/>
    </source>
</evidence>
<dbReference type="AlphaFoldDB" id="A0A1D1UWG1"/>
<reference evidence="1 2" key="1">
    <citation type="journal article" date="2016" name="Nat. Commun.">
        <title>Extremotolerant tardigrade genome and improved radiotolerance of human cultured cells by tardigrade-unique protein.</title>
        <authorList>
            <person name="Hashimoto T."/>
            <person name="Horikawa D.D."/>
            <person name="Saito Y."/>
            <person name="Kuwahara H."/>
            <person name="Kozuka-Hata H."/>
            <person name="Shin-I T."/>
            <person name="Minakuchi Y."/>
            <person name="Ohishi K."/>
            <person name="Motoyama A."/>
            <person name="Aizu T."/>
            <person name="Enomoto A."/>
            <person name="Kondo K."/>
            <person name="Tanaka S."/>
            <person name="Hara Y."/>
            <person name="Koshikawa S."/>
            <person name="Sagara H."/>
            <person name="Miura T."/>
            <person name="Yokobori S."/>
            <person name="Miyagawa K."/>
            <person name="Suzuki Y."/>
            <person name="Kubo T."/>
            <person name="Oyama M."/>
            <person name="Kohara Y."/>
            <person name="Fujiyama A."/>
            <person name="Arakawa K."/>
            <person name="Katayama T."/>
            <person name="Toyoda A."/>
            <person name="Kunieda T."/>
        </authorList>
    </citation>
    <scope>NUCLEOTIDE SEQUENCE [LARGE SCALE GENOMIC DNA]</scope>
    <source>
        <strain evidence="1 2">YOKOZUNA-1</strain>
    </source>
</reference>
<dbReference type="Proteomes" id="UP000186922">
    <property type="component" value="Unassembled WGS sequence"/>
</dbReference>
<organism evidence="1 2">
    <name type="scientific">Ramazzottius varieornatus</name>
    <name type="common">Water bear</name>
    <name type="synonym">Tardigrade</name>
    <dbReference type="NCBI Taxonomy" id="947166"/>
    <lineage>
        <taxon>Eukaryota</taxon>
        <taxon>Metazoa</taxon>
        <taxon>Ecdysozoa</taxon>
        <taxon>Tardigrada</taxon>
        <taxon>Eutardigrada</taxon>
        <taxon>Parachela</taxon>
        <taxon>Hypsibioidea</taxon>
        <taxon>Ramazzottiidae</taxon>
        <taxon>Ramazzottius</taxon>
    </lineage>
</organism>
<evidence type="ECO:0000313" key="2">
    <source>
        <dbReference type="Proteomes" id="UP000186922"/>
    </source>
</evidence>
<proteinExistence type="predicted"/>
<evidence type="ECO:0000313" key="1">
    <source>
        <dbReference type="EMBL" id="GAU90733.1"/>
    </source>
</evidence>